<comment type="caution">
    <text evidence="2">The sequence shown here is derived from an EMBL/GenBank/DDBJ whole genome shotgun (WGS) entry which is preliminary data.</text>
</comment>
<dbReference type="EMBL" id="SNRW01010858">
    <property type="protein sequence ID" value="KAA6375963.1"/>
    <property type="molecule type" value="Genomic_DNA"/>
</dbReference>
<dbReference type="Proteomes" id="UP000324800">
    <property type="component" value="Unassembled WGS sequence"/>
</dbReference>
<gene>
    <name evidence="2" type="ORF">EZS28_028510</name>
</gene>
<organism evidence="2 3">
    <name type="scientific">Streblomastix strix</name>
    <dbReference type="NCBI Taxonomy" id="222440"/>
    <lineage>
        <taxon>Eukaryota</taxon>
        <taxon>Metamonada</taxon>
        <taxon>Preaxostyla</taxon>
        <taxon>Oxymonadida</taxon>
        <taxon>Streblomastigidae</taxon>
        <taxon>Streblomastix</taxon>
    </lineage>
</organism>
<proteinExistence type="predicted"/>
<sequence>SGIANFGSKILGGVKKAAQWVAPALHKVLSTISGPAGMIHPAIGGALGAGANLAGAVDRLKRGNSSVGMMSNEEYQLFIDNNNALVYAANNQIFDGMASDYALKIEPNGLLTIKNLKVINFDFVAQINQLINQVNLLQQSIGTTEQDITNIKSDIDSINQELSRQTHFRGYYLLNTDIQNLPDSANGDFSFSAESGTVWMYDQNWYKSGDIVPDQVTPASDATPLSDGTATAGISTEYSRGDHVHPLSITATVPPSDSANGSVDRTNYYARNDHSHPLNITTSIPPQDSASGSVDTTNYYARNDHSHPINVETNASNIPIVNGIGANGSSTNYAGQDHVHLQQLTYDVNVTATKLIKTSGLATEILCINGDTTTLDNKLSRTYSSSAIGYIRLCVFPTGTSTGMPYIQFQVTCNTNAMQTIDLVPNYTVNGIADLYGVITAPSYVQPAYNIYYGVDKLLQTHTGSYSTAEHTAWIHMKNGSGSITVTVSNQSAYQPTRVTEILTQDIISSISGSQTQIPISYNLGNGGNYSNYSALYLGCDTTVINVTKVGQWEKSKANDNALTINPSSLRQTDHSVGLSIDQDCTQIKFNGNELVNVGTDQTITGRKTFAGVTLGNIQLNPTDVSYGEGLRIANSPIGNISAIYICTSTSSSGEIDDQWTIIKRSNGSLIISRTADQNIDSRGLQISADGNTLAFNGSAKAGTGATNGATNGLVNYSAGNPILWGVNSTGTEGGFYSNGTNIYWRARTVTLGSVPPRNHRFELCQAFMPNES</sequence>
<name>A0A5J4V0D7_9EUKA</name>
<evidence type="ECO:0000313" key="3">
    <source>
        <dbReference type="Proteomes" id="UP000324800"/>
    </source>
</evidence>
<evidence type="ECO:0000256" key="1">
    <source>
        <dbReference type="SAM" id="MobiDB-lite"/>
    </source>
</evidence>
<accession>A0A5J4V0D7</accession>
<reference evidence="2 3" key="1">
    <citation type="submission" date="2019-03" db="EMBL/GenBank/DDBJ databases">
        <title>Single cell metagenomics reveals metabolic interactions within the superorganism composed of flagellate Streblomastix strix and complex community of Bacteroidetes bacteria on its surface.</title>
        <authorList>
            <person name="Treitli S.C."/>
            <person name="Kolisko M."/>
            <person name="Husnik F."/>
            <person name="Keeling P."/>
            <person name="Hampl V."/>
        </authorList>
    </citation>
    <scope>NUCLEOTIDE SEQUENCE [LARGE SCALE GENOMIC DNA]</scope>
    <source>
        <strain evidence="2">ST1C</strain>
    </source>
</reference>
<dbReference type="AlphaFoldDB" id="A0A5J4V0D7"/>
<protein>
    <submittedName>
        <fullName evidence="2">Uncharacterized protein</fullName>
    </submittedName>
</protein>
<feature type="compositionally biased region" description="Polar residues" evidence="1">
    <location>
        <begin position="278"/>
        <end position="293"/>
    </location>
</feature>
<evidence type="ECO:0000313" key="2">
    <source>
        <dbReference type="EMBL" id="KAA6375963.1"/>
    </source>
</evidence>
<feature type="region of interest" description="Disordered" evidence="1">
    <location>
        <begin position="271"/>
        <end position="293"/>
    </location>
</feature>
<feature type="non-terminal residue" evidence="2">
    <location>
        <position position="1"/>
    </location>
</feature>